<dbReference type="InterPro" id="IPR005346">
    <property type="entry name" value="RnfH"/>
</dbReference>
<evidence type="ECO:0000256" key="1">
    <source>
        <dbReference type="ARBA" id="ARBA00010645"/>
    </source>
</evidence>
<feature type="region of interest" description="Disordered" evidence="3">
    <location>
        <begin position="84"/>
        <end position="107"/>
    </location>
</feature>
<dbReference type="SUPFAM" id="SSF54285">
    <property type="entry name" value="MoaD/ThiS"/>
    <property type="match status" value="1"/>
</dbReference>
<dbReference type="Proteomes" id="UP001239019">
    <property type="component" value="Unassembled WGS sequence"/>
</dbReference>
<gene>
    <name evidence="4" type="ORF">RBH19_04410</name>
</gene>
<dbReference type="NCBIfam" id="NF002490">
    <property type="entry name" value="PRK01777.1"/>
    <property type="match status" value="1"/>
</dbReference>
<dbReference type="HAMAP" id="MF_00460">
    <property type="entry name" value="UPF0125_RnfH"/>
    <property type="match status" value="1"/>
</dbReference>
<dbReference type="EMBL" id="JAVDDT010000002">
    <property type="protein sequence ID" value="MDQ2069109.1"/>
    <property type="molecule type" value="Genomic_DNA"/>
</dbReference>
<evidence type="ECO:0000313" key="4">
    <source>
        <dbReference type="EMBL" id="MDQ2069109.1"/>
    </source>
</evidence>
<reference evidence="4 5" key="1">
    <citation type="submission" date="2023-08" db="EMBL/GenBank/DDBJ databases">
        <title>Whole-genome sequencing of halo(alkali)philic microorganisms from hypersaline lakes.</title>
        <authorList>
            <person name="Sorokin D.Y."/>
            <person name="Abbas B."/>
            <person name="Merkel A.Y."/>
        </authorList>
    </citation>
    <scope>NUCLEOTIDE SEQUENCE [LARGE SCALE GENOMIC DNA]</scope>
    <source>
        <strain evidence="4 5">AB-CW4</strain>
    </source>
</reference>
<dbReference type="Gene3D" id="3.10.20.280">
    <property type="entry name" value="RnfH-like"/>
    <property type="match status" value="1"/>
</dbReference>
<feature type="compositionally biased region" description="Basic residues" evidence="3">
    <location>
        <begin position="92"/>
        <end position="107"/>
    </location>
</feature>
<dbReference type="Pfam" id="PF03658">
    <property type="entry name" value="Ub-RnfH"/>
    <property type="match status" value="1"/>
</dbReference>
<comment type="caution">
    <text evidence="4">The sequence shown here is derived from an EMBL/GenBank/DDBJ whole genome shotgun (WGS) entry which is preliminary data.</text>
</comment>
<proteinExistence type="inferred from homology"/>
<evidence type="ECO:0000256" key="2">
    <source>
        <dbReference type="HAMAP-Rule" id="MF_00460"/>
    </source>
</evidence>
<protein>
    <recommendedName>
        <fullName evidence="2">UPF0125 protein RBH19_04410</fullName>
    </recommendedName>
</protein>
<name>A0ABU0W517_9GAMM</name>
<comment type="similarity">
    <text evidence="1 2">Belongs to the UPF0125 (RnfH) family.</text>
</comment>
<sequence length="107" mass="11923">MARADGQGGGSMTVEVAFARPDRQEILTVDVPFESTIEAAIHASGILERFPEIDLKENRVGVFGKLARLDTCLSPGDRVEIYRPLKADPREARRRKARQGRTMRKGD</sequence>
<evidence type="ECO:0000256" key="3">
    <source>
        <dbReference type="SAM" id="MobiDB-lite"/>
    </source>
</evidence>
<dbReference type="InterPro" id="IPR037021">
    <property type="entry name" value="RnfH_sf"/>
</dbReference>
<accession>A0ABU0W517</accession>
<evidence type="ECO:0000313" key="5">
    <source>
        <dbReference type="Proteomes" id="UP001239019"/>
    </source>
</evidence>
<organism evidence="4 5">
    <name type="scientific">Natronospira bacteriovora</name>
    <dbReference type="NCBI Taxonomy" id="3069753"/>
    <lineage>
        <taxon>Bacteria</taxon>
        <taxon>Pseudomonadati</taxon>
        <taxon>Pseudomonadota</taxon>
        <taxon>Gammaproteobacteria</taxon>
        <taxon>Natronospirales</taxon>
        <taxon>Natronospiraceae</taxon>
        <taxon>Natronospira</taxon>
    </lineage>
</organism>
<dbReference type="PANTHER" id="PTHR37483">
    <property type="entry name" value="UPF0125 PROTEIN RATB"/>
    <property type="match status" value="1"/>
</dbReference>
<keyword evidence="5" id="KW-1185">Reference proteome</keyword>
<dbReference type="PANTHER" id="PTHR37483:SF1">
    <property type="entry name" value="UPF0125 PROTEIN RATB"/>
    <property type="match status" value="1"/>
</dbReference>
<dbReference type="InterPro" id="IPR016155">
    <property type="entry name" value="Mopterin_synth/thiamin_S_b"/>
</dbReference>
<dbReference type="RefSeq" id="WP_306727603.1">
    <property type="nucleotide sequence ID" value="NZ_JAVDDT010000002.1"/>
</dbReference>